<dbReference type="Proteomes" id="UP000648984">
    <property type="component" value="Unassembled WGS sequence"/>
</dbReference>
<comment type="caution">
    <text evidence="2">The sequence shown here is derived from an EMBL/GenBank/DDBJ whole genome shotgun (WGS) entry which is preliminary data.</text>
</comment>
<dbReference type="InterPro" id="IPR038162">
    <property type="entry name" value="SoxY_sf"/>
</dbReference>
<evidence type="ECO:0000259" key="1">
    <source>
        <dbReference type="Pfam" id="PF13501"/>
    </source>
</evidence>
<proteinExistence type="predicted"/>
<evidence type="ECO:0000313" key="3">
    <source>
        <dbReference type="Proteomes" id="UP000648984"/>
    </source>
</evidence>
<name>A0ABX1QGH9_9RHOO</name>
<organism evidence="2 3">
    <name type="scientific">Aromatoleum diolicum</name>
    <dbReference type="NCBI Taxonomy" id="75796"/>
    <lineage>
        <taxon>Bacteria</taxon>
        <taxon>Pseudomonadati</taxon>
        <taxon>Pseudomonadota</taxon>
        <taxon>Betaproteobacteria</taxon>
        <taxon>Rhodocyclales</taxon>
        <taxon>Rhodocyclaceae</taxon>
        <taxon>Aromatoleum</taxon>
    </lineage>
</organism>
<dbReference type="PIRSF" id="PIRSF010312">
    <property type="entry name" value="Sulphur_oxidation_SoxY"/>
    <property type="match status" value="1"/>
</dbReference>
<dbReference type="InterPro" id="IPR032711">
    <property type="entry name" value="SoxY"/>
</dbReference>
<dbReference type="RefSeq" id="WP_169261769.1">
    <property type="nucleotide sequence ID" value="NZ_WTVQ01000036.1"/>
</dbReference>
<dbReference type="EMBL" id="WTVQ01000036">
    <property type="protein sequence ID" value="NMG76625.1"/>
    <property type="molecule type" value="Genomic_DNA"/>
</dbReference>
<dbReference type="NCBIfam" id="TIGR04488">
    <property type="entry name" value="SoxY_true_GGCGG"/>
    <property type="match status" value="1"/>
</dbReference>
<dbReference type="PROSITE" id="PS51318">
    <property type="entry name" value="TAT"/>
    <property type="match status" value="1"/>
</dbReference>
<dbReference type="InterPro" id="IPR006311">
    <property type="entry name" value="TAT_signal"/>
</dbReference>
<protein>
    <submittedName>
        <fullName evidence="2">Thiosulfate oxidation carrier protein SoxY</fullName>
    </submittedName>
</protein>
<reference evidence="2 3" key="1">
    <citation type="submission" date="2019-12" db="EMBL/GenBank/DDBJ databases">
        <title>Comparative genomics gives insights into the taxonomy of the Azoarcus-Aromatoleum group and reveals separate origins of nif in the plant-associated Azoarcus and non-plant-associated Aromatoleum sub-groups.</title>
        <authorList>
            <person name="Lafos M."/>
            <person name="Maluk M."/>
            <person name="Batista M."/>
            <person name="Junghare M."/>
            <person name="Carmona M."/>
            <person name="Faoro H."/>
            <person name="Cruz L.M."/>
            <person name="Battistoni F."/>
            <person name="De Souza E."/>
            <person name="Pedrosa F."/>
            <person name="Chen W.-M."/>
            <person name="Poole P.S."/>
            <person name="Dixon R.A."/>
            <person name="James E.K."/>
        </authorList>
    </citation>
    <scope>NUCLEOTIDE SEQUENCE [LARGE SCALE GENOMIC DNA]</scope>
    <source>
        <strain evidence="2 3">22Lin</strain>
    </source>
</reference>
<evidence type="ECO:0000313" key="2">
    <source>
        <dbReference type="EMBL" id="NMG76625.1"/>
    </source>
</evidence>
<dbReference type="Pfam" id="PF13501">
    <property type="entry name" value="SoxY"/>
    <property type="match status" value="1"/>
</dbReference>
<dbReference type="Gene3D" id="2.60.40.2470">
    <property type="entry name" value="SoxY domain"/>
    <property type="match status" value="1"/>
</dbReference>
<sequence>MDRQRRNALKAGGGIGLWAMLVATGLVTPAAARAARDDAVFDADSLDGALRALGAQAARDSEEIRIVLPDVAEDGRAVPLGVSSRLPRTEQIVVVIEENPYKVAASFVLSASMLPEVHTRVKMSRSTAVHVLVKADGQFFVARRDVKVTVGGCGV</sequence>
<keyword evidence="3" id="KW-1185">Reference proteome</keyword>
<feature type="domain" description="Ig-like SoxY" evidence="1">
    <location>
        <begin position="52"/>
        <end position="153"/>
    </location>
</feature>
<dbReference type="InterPro" id="IPR016568">
    <property type="entry name" value="Sulphur_oxidation_SoxY"/>
</dbReference>
<gene>
    <name evidence="2" type="primary">soxY</name>
    <name evidence="2" type="ORF">GPA25_17840</name>
</gene>
<accession>A0ABX1QGH9</accession>